<dbReference type="EMBL" id="LSMT01001546">
    <property type="protein sequence ID" value="PFX12159.1"/>
    <property type="molecule type" value="Genomic_DNA"/>
</dbReference>
<evidence type="ECO:0000313" key="2">
    <source>
        <dbReference type="EMBL" id="PFX12159.1"/>
    </source>
</evidence>
<comment type="caution">
    <text evidence="2">The sequence shown here is derived from an EMBL/GenBank/DDBJ whole genome shotgun (WGS) entry which is preliminary data.</text>
</comment>
<gene>
    <name evidence="2" type="ORF">AWC38_SpisGene23927</name>
</gene>
<feature type="compositionally biased region" description="Polar residues" evidence="1">
    <location>
        <begin position="225"/>
        <end position="234"/>
    </location>
</feature>
<name>A0A2B4R5R2_STYPI</name>
<dbReference type="AlphaFoldDB" id="A0A2B4R5R2"/>
<keyword evidence="3" id="KW-1185">Reference proteome</keyword>
<feature type="region of interest" description="Disordered" evidence="1">
    <location>
        <begin position="213"/>
        <end position="237"/>
    </location>
</feature>
<evidence type="ECO:0000256" key="1">
    <source>
        <dbReference type="SAM" id="MobiDB-lite"/>
    </source>
</evidence>
<sequence length="571" mass="66197">MALPVEEKRWLVLGIALNKVLAPVLRRVVKQEMEEHYKYLDKYLSCQATPCTLKTLTYVDVKNDTNFRHLKFENINQNKSNPGKNKDYDYHVNHPIDLVKLYLPDHQSHFSAFDESFGVSAPLLLLTHPKLGAVFNSQKSISVQSSAESVRKTVWNKWARYNLNDWTQKMFSVCFSKINTLVESLRLTDDMRRHIIQELSSFEGWDIEKDAVVPHKSGHPKEPTLESSASSQETKGTELPWAQTLYRAGTDKGPSFEVINDNEVWLLRNPALYYPLDQEQHRPSNRANPVVEVRLWKTFVALFPDTLMVEPHPSLEDVVVVKLKETQDIRNIASSLNETLLKSLPWKPSKMPICKRGVPIMNVNFLARAVSMYLKDNSPVTPEEYNFQAELKAASHWRFLNENEQIKFVSGPYDYEQVKVAAAFALRRWIEELSEIESGETDLHKVLEDDRDASKDNSSIEERISDLEEDIFSLRMFYNMTLEEKEYKSSPRKAREDRSDPASIEKEELSHPKFRIWIEPAPKRKFLEPLWKEQGFGEKYRKVKGPSPLRLPDETVSFLRHLKPIVGIPKE</sequence>
<feature type="compositionally biased region" description="Basic and acidic residues" evidence="1">
    <location>
        <begin position="213"/>
        <end position="224"/>
    </location>
</feature>
<proteinExistence type="predicted"/>
<evidence type="ECO:0000313" key="3">
    <source>
        <dbReference type="Proteomes" id="UP000225706"/>
    </source>
</evidence>
<protein>
    <submittedName>
        <fullName evidence="2">Uncharacterized protein</fullName>
    </submittedName>
</protein>
<reference evidence="3" key="1">
    <citation type="journal article" date="2017" name="bioRxiv">
        <title>Comparative analysis of the genomes of Stylophora pistillata and Acropora digitifera provides evidence for extensive differences between species of corals.</title>
        <authorList>
            <person name="Voolstra C.R."/>
            <person name="Li Y."/>
            <person name="Liew Y.J."/>
            <person name="Baumgarten S."/>
            <person name="Zoccola D."/>
            <person name="Flot J.-F."/>
            <person name="Tambutte S."/>
            <person name="Allemand D."/>
            <person name="Aranda M."/>
        </authorList>
    </citation>
    <scope>NUCLEOTIDE SEQUENCE [LARGE SCALE GENOMIC DNA]</scope>
</reference>
<accession>A0A2B4R5R2</accession>
<organism evidence="2 3">
    <name type="scientific">Stylophora pistillata</name>
    <name type="common">Smooth cauliflower coral</name>
    <dbReference type="NCBI Taxonomy" id="50429"/>
    <lineage>
        <taxon>Eukaryota</taxon>
        <taxon>Metazoa</taxon>
        <taxon>Cnidaria</taxon>
        <taxon>Anthozoa</taxon>
        <taxon>Hexacorallia</taxon>
        <taxon>Scleractinia</taxon>
        <taxon>Astrocoeniina</taxon>
        <taxon>Pocilloporidae</taxon>
        <taxon>Stylophora</taxon>
    </lineage>
</organism>
<dbReference type="OrthoDB" id="5988093at2759"/>
<dbReference type="Proteomes" id="UP000225706">
    <property type="component" value="Unassembled WGS sequence"/>
</dbReference>